<dbReference type="InParanoid" id="A0A1Y2LP47"/>
<dbReference type="Proteomes" id="UP000193240">
    <property type="component" value="Unassembled WGS sequence"/>
</dbReference>
<dbReference type="AlphaFoldDB" id="A0A1Y2LP47"/>
<accession>A0A1Y2LP47</accession>
<sequence length="438" mass="47132">MRRGDRALLDGNAVRLDHSLPLIDFHPTCARPLGAKLLLTVRLREASRDCNKYILAWWLASRSCTPSCSFEYDEFGTESIRQCKANSHVNISTRSKAPACAPDAYNVSSSQASLTTPSISNGTMKLLAAILTLSVSLSLGHAANVCGPEPKSCIDLPQSSAKACSSLIAKSKMKLTTCTKAKFTVTRTSTIQPSVTKTVTVTQTVSSTAALTLARTLVTTATSTTTSITTLVQTSTSTLQTTAIVPITSTTTETSTVTSVLLTTVPFPQQTCTTPAMRKRQSPYKMLDIVPRDCSCYLMTTTTCGGTTATTWTTITKPTLTISVTKSKVNTIIKPETRTTDTLQTTTAVTDEISTETSFSTISTTETISATSVVATATTGKAPITKSRAILTASSYNRNRNRHPDSHERSLRQPISLYSHATRLPWRGVGRDVRLHQS</sequence>
<keyword evidence="2" id="KW-1185">Reference proteome</keyword>
<evidence type="ECO:0000313" key="1">
    <source>
        <dbReference type="EMBL" id="OSS44678.1"/>
    </source>
</evidence>
<organism evidence="1 2">
    <name type="scientific">Epicoccum nigrum</name>
    <name type="common">Soil fungus</name>
    <name type="synonym">Epicoccum purpurascens</name>
    <dbReference type="NCBI Taxonomy" id="105696"/>
    <lineage>
        <taxon>Eukaryota</taxon>
        <taxon>Fungi</taxon>
        <taxon>Dikarya</taxon>
        <taxon>Ascomycota</taxon>
        <taxon>Pezizomycotina</taxon>
        <taxon>Dothideomycetes</taxon>
        <taxon>Pleosporomycetidae</taxon>
        <taxon>Pleosporales</taxon>
        <taxon>Pleosporineae</taxon>
        <taxon>Didymellaceae</taxon>
        <taxon>Epicoccum</taxon>
    </lineage>
</organism>
<dbReference type="STRING" id="105696.A0A1Y2LP47"/>
<protein>
    <submittedName>
        <fullName evidence="1">Uncharacterized protein</fullName>
    </submittedName>
</protein>
<reference evidence="1 2" key="1">
    <citation type="journal article" date="2017" name="Genome Announc.">
        <title>Genome sequence of the saprophytic ascomycete Epicoccum nigrum ICMP 19927 strain isolated from New Zealand.</title>
        <authorList>
            <person name="Fokin M."/>
            <person name="Fleetwood D."/>
            <person name="Weir B.S."/>
            <person name="Villas-Boas S.G."/>
        </authorList>
    </citation>
    <scope>NUCLEOTIDE SEQUENCE [LARGE SCALE GENOMIC DNA]</scope>
    <source>
        <strain evidence="1 2">ICMP 19927</strain>
    </source>
</reference>
<dbReference type="EMBL" id="KZ107856">
    <property type="protein sequence ID" value="OSS44678.1"/>
    <property type="molecule type" value="Genomic_DNA"/>
</dbReference>
<proteinExistence type="predicted"/>
<gene>
    <name evidence="1" type="ORF">B5807_10644</name>
</gene>
<evidence type="ECO:0000313" key="2">
    <source>
        <dbReference type="Proteomes" id="UP000193240"/>
    </source>
</evidence>
<name>A0A1Y2LP47_EPING</name>